<dbReference type="InterPro" id="IPR029039">
    <property type="entry name" value="Flavoprotein-like_sf"/>
</dbReference>
<evidence type="ECO:0000256" key="1">
    <source>
        <dbReference type="ARBA" id="ARBA00001917"/>
    </source>
</evidence>
<comment type="caution">
    <text evidence="18">The sequence shown here is derived from an EMBL/GenBank/DDBJ whole genome shotgun (WGS) entry which is preliminary data.</text>
</comment>
<dbReference type="GO" id="GO:0020037">
    <property type="term" value="F:heme binding"/>
    <property type="evidence" value="ECO:0007669"/>
    <property type="project" value="InterPro"/>
</dbReference>
<keyword evidence="8" id="KW-0288">FMN</keyword>
<organism evidence="18 19">
    <name type="scientific">Cutaneotrichosporon spelunceum</name>
    <dbReference type="NCBI Taxonomy" id="1672016"/>
    <lineage>
        <taxon>Eukaryota</taxon>
        <taxon>Fungi</taxon>
        <taxon>Dikarya</taxon>
        <taxon>Basidiomycota</taxon>
        <taxon>Agaricomycotina</taxon>
        <taxon>Tremellomycetes</taxon>
        <taxon>Trichosporonales</taxon>
        <taxon>Trichosporonaceae</taxon>
        <taxon>Cutaneotrichosporon</taxon>
    </lineage>
</organism>
<dbReference type="PANTHER" id="PTHR19384:SF127">
    <property type="entry name" value="BIFUNCTIONAL CYTOCHROME P450_NADPH--P450 REDUCTASE"/>
    <property type="match status" value="1"/>
</dbReference>
<dbReference type="InterPro" id="IPR017927">
    <property type="entry name" value="FAD-bd_FR_type"/>
</dbReference>
<dbReference type="SUPFAM" id="SSF48264">
    <property type="entry name" value="Cytochrome P450"/>
    <property type="match status" value="1"/>
</dbReference>
<gene>
    <name evidence="18" type="primary">ISA1</name>
    <name evidence="18" type="ORF">CspeluHIS016_0500140</name>
</gene>
<evidence type="ECO:0000256" key="7">
    <source>
        <dbReference type="ARBA" id="ARBA00022630"/>
    </source>
</evidence>
<feature type="domain" description="Flavodoxin-like" evidence="16">
    <location>
        <begin position="501"/>
        <end position="642"/>
    </location>
</feature>
<keyword evidence="11" id="KW-0521">NADP</keyword>
<dbReference type="GO" id="GO:0010181">
    <property type="term" value="F:FMN binding"/>
    <property type="evidence" value="ECO:0007669"/>
    <property type="project" value="InterPro"/>
</dbReference>
<evidence type="ECO:0000259" key="17">
    <source>
        <dbReference type="PROSITE" id="PS51384"/>
    </source>
</evidence>
<evidence type="ECO:0008006" key="20">
    <source>
        <dbReference type="Google" id="ProtNLM"/>
    </source>
</evidence>
<proteinExistence type="inferred from homology"/>
<dbReference type="GO" id="GO:0070330">
    <property type="term" value="F:aromatase activity"/>
    <property type="evidence" value="ECO:0007669"/>
    <property type="project" value="InterPro"/>
</dbReference>
<evidence type="ECO:0000256" key="11">
    <source>
        <dbReference type="ARBA" id="ARBA00022857"/>
    </source>
</evidence>
<dbReference type="Pfam" id="PF00258">
    <property type="entry name" value="Flavodoxin_1"/>
    <property type="match status" value="1"/>
</dbReference>
<keyword evidence="19" id="KW-1185">Reference proteome</keyword>
<sequence length="1089" mass="119354">MSGTTPTPIPQPKETLLLGNLPDVDQSDSIGSLQRLAALYGPIYQLRLKDKVVFVSSPALVGELTDESRFKKYISNALKEVRNFAGDGLFTAWGEEPNWTLAHRILIPAFSPVAIKKMQGMMMDIISQMLMSWEHHAGTAFEAANSYTRLTFDTIGWCAFRYRFNSFHASEMHPFVEIMVKLLLESQSRSRRPGLLNQVLRSSDAAYRHNIDELWRQCDVIVAERRKFPDPDAHDLLNNMILDKDPKTGEHLSDENIRYQMVTFLIAGHETTSGLLTFSTYYILKQPAVFHKAREEADRVIAEAGGNLLKINHSKLTYIEAILKEALRLQPPAPAFTVTPIKEEGETLEGGYHIPHGQAATVLLHALHRDPGAWGADAEEFNPERWLDGRKIDPNSYKPFGNGARACIGRIFAMQEAQLALALIVSRFDLKMDDPAYDLAIKQTLTIKPAHFKIKAHPRFRNQSLLSELMAGGAAAAPAKTGTGEVSAPAQTAGTGKAGKLYVFYGSNSGSCDSLAHEIKSEGTGRGFDVEVGELDSSVSSGKLPTDAPVVIVTASYEGKPTDNARMFVQSLSGLPAGAATGVKYMVMGAGHHDWASTFHKIPKYIDQRLGDLGAERLMPLHTADAGGDIVGDFEDFKTDLWAYFKSEEPGVKAAESNIKAAVPRKGADGKPLPLMKILPPTANPADEAVSAGLSGIGTIVSNKVLTTATPESPETNYITIKIPDGQAYRAGDYLAVLPKNPDSAVTRVLRHFKLVANAQIVLNLDTSFLPANTPLRVGDLLSSYVELGQPLTKRLIGPLAEFTSDPVEKQKILALGDDYTANVTAKRLSLFDVLELYKSCEAPFEFFLAQLPKMKIRQYSISSSPLLNPDEVSLTFTVHTAPAASGGKALGVASNYLAFLHPGDEVICATKSSAEFHPPNDPRVPIVMFAAGSGLAPFRGFIEERALQHTAGRATGKTVLYFGTRTAADVLHAADLARWVRDGVLDLRPVLSRDDKLPAAFDDCNVHLVPGTKYVQDRVWEERGELREWYLAGAEFYTCGSGARLGQSLKKKLVAIVTDVTRDKHPDSNPEELYEKITRDRYRTDVFL</sequence>
<dbReference type="InterPro" id="IPR023206">
    <property type="entry name" value="Bifunctional_P450_P450_red"/>
</dbReference>
<dbReference type="Gene3D" id="3.40.50.80">
    <property type="entry name" value="Nucleotide-binding domain of ferredoxin-NADP reductase (FNR) module"/>
    <property type="match status" value="1"/>
</dbReference>
<evidence type="ECO:0000256" key="9">
    <source>
        <dbReference type="ARBA" id="ARBA00022723"/>
    </source>
</evidence>
<comment type="similarity">
    <text evidence="4">In the N-terminal section; belongs to the cytochrome P450 family.</text>
</comment>
<evidence type="ECO:0000256" key="4">
    <source>
        <dbReference type="ARBA" id="ARBA00010018"/>
    </source>
</evidence>
<dbReference type="GO" id="GO:0003958">
    <property type="term" value="F:NADPH-hemoprotein reductase activity"/>
    <property type="evidence" value="ECO:0007669"/>
    <property type="project" value="InterPro"/>
</dbReference>
<dbReference type="Pfam" id="PF00067">
    <property type="entry name" value="p450"/>
    <property type="match status" value="1"/>
</dbReference>
<feature type="domain" description="FAD-binding FR-type" evidence="17">
    <location>
        <begin position="693"/>
        <end position="920"/>
    </location>
</feature>
<comment type="cofactor">
    <cofactor evidence="1">
        <name>FMN</name>
        <dbReference type="ChEBI" id="CHEBI:58210"/>
    </cofactor>
</comment>
<dbReference type="InterPro" id="IPR008254">
    <property type="entry name" value="Flavodoxin/NO_synth"/>
</dbReference>
<dbReference type="Gene3D" id="3.40.50.360">
    <property type="match status" value="1"/>
</dbReference>
<name>A0AAD3YDI3_9TREE</name>
<dbReference type="InterPro" id="IPR003097">
    <property type="entry name" value="CysJ-like_FAD-binding"/>
</dbReference>
<evidence type="ECO:0000256" key="8">
    <source>
        <dbReference type="ARBA" id="ARBA00022643"/>
    </source>
</evidence>
<evidence type="ECO:0000256" key="10">
    <source>
        <dbReference type="ARBA" id="ARBA00022827"/>
    </source>
</evidence>
<dbReference type="PIRSF" id="PIRSF000209">
    <property type="entry name" value="Bifunctional_P450_P450R"/>
    <property type="match status" value="1"/>
</dbReference>
<dbReference type="InterPro" id="IPR001128">
    <property type="entry name" value="Cyt_P450"/>
</dbReference>
<dbReference type="Gene3D" id="1.10.630.10">
    <property type="entry name" value="Cytochrome P450"/>
    <property type="match status" value="1"/>
</dbReference>
<dbReference type="FunFam" id="1.10.630.10:FF:000040">
    <property type="entry name" value="Bifunctional cytochrome P450/NADPH--P450 reductase"/>
    <property type="match status" value="1"/>
</dbReference>
<dbReference type="PROSITE" id="PS50902">
    <property type="entry name" value="FLAVODOXIN_LIKE"/>
    <property type="match status" value="1"/>
</dbReference>
<dbReference type="InterPro" id="IPR002401">
    <property type="entry name" value="Cyt_P450_E_grp-I"/>
</dbReference>
<dbReference type="InterPro" id="IPR036396">
    <property type="entry name" value="Cyt_P450_sf"/>
</dbReference>
<keyword evidence="13 15" id="KW-0408">Iron</keyword>
<evidence type="ECO:0000256" key="2">
    <source>
        <dbReference type="ARBA" id="ARBA00001971"/>
    </source>
</evidence>
<dbReference type="AlphaFoldDB" id="A0AAD3YDI3"/>
<keyword evidence="14" id="KW-0503">Monooxygenase</keyword>
<comment type="cofactor">
    <cofactor evidence="3">
        <name>FAD</name>
        <dbReference type="ChEBI" id="CHEBI:57692"/>
    </cofactor>
</comment>
<dbReference type="Gene3D" id="2.40.30.10">
    <property type="entry name" value="Translation factors"/>
    <property type="match status" value="1"/>
</dbReference>
<dbReference type="Pfam" id="PF00175">
    <property type="entry name" value="NAD_binding_1"/>
    <property type="match status" value="1"/>
</dbReference>
<comment type="cofactor">
    <cofactor evidence="2 15">
        <name>heme</name>
        <dbReference type="ChEBI" id="CHEBI:30413"/>
    </cofactor>
</comment>
<dbReference type="SUPFAM" id="SSF63380">
    <property type="entry name" value="Riboflavin synthase domain-like"/>
    <property type="match status" value="1"/>
</dbReference>
<evidence type="ECO:0000313" key="19">
    <source>
        <dbReference type="Proteomes" id="UP001222932"/>
    </source>
</evidence>
<keyword evidence="5" id="KW-0813">Transport</keyword>
<keyword evidence="6 15" id="KW-0349">Heme</keyword>
<dbReference type="SUPFAM" id="SSF52218">
    <property type="entry name" value="Flavoproteins"/>
    <property type="match status" value="1"/>
</dbReference>
<dbReference type="GO" id="GO:0050660">
    <property type="term" value="F:flavin adenine dinucleotide binding"/>
    <property type="evidence" value="ECO:0007669"/>
    <property type="project" value="TreeGrafter"/>
</dbReference>
<dbReference type="EMBL" id="BTCM01000005">
    <property type="protein sequence ID" value="GMK57982.1"/>
    <property type="molecule type" value="Genomic_DNA"/>
</dbReference>
<dbReference type="InterPro" id="IPR023173">
    <property type="entry name" value="NADPH_Cyt_P450_Rdtase_alpha"/>
</dbReference>
<evidence type="ECO:0000256" key="13">
    <source>
        <dbReference type="ARBA" id="ARBA00023004"/>
    </source>
</evidence>
<dbReference type="SUPFAM" id="SSF52343">
    <property type="entry name" value="Ferredoxin reductase-like, C-terminal NADP-linked domain"/>
    <property type="match status" value="1"/>
</dbReference>
<dbReference type="CDD" id="cd11068">
    <property type="entry name" value="CYP120A1"/>
    <property type="match status" value="1"/>
</dbReference>
<evidence type="ECO:0000259" key="16">
    <source>
        <dbReference type="PROSITE" id="PS50902"/>
    </source>
</evidence>
<dbReference type="PANTHER" id="PTHR19384">
    <property type="entry name" value="NITRIC OXIDE SYNTHASE-RELATED"/>
    <property type="match status" value="1"/>
</dbReference>
<accession>A0AAD3YDI3</accession>
<dbReference type="InterPro" id="IPR001433">
    <property type="entry name" value="OxRdtase_FAD/NAD-bd"/>
</dbReference>
<evidence type="ECO:0000256" key="14">
    <source>
        <dbReference type="ARBA" id="ARBA00023033"/>
    </source>
</evidence>
<dbReference type="InterPro" id="IPR017972">
    <property type="entry name" value="Cyt_P450_CS"/>
</dbReference>
<reference evidence="18" key="1">
    <citation type="journal article" date="2023" name="BMC Genomics">
        <title>Chromosome-level genome assemblies of Cutaneotrichosporon spp. (Trichosporonales, Basidiomycota) reveal imbalanced evolution between nucleotide sequences and chromosome synteny.</title>
        <authorList>
            <person name="Kobayashi Y."/>
            <person name="Kayamori A."/>
            <person name="Aoki K."/>
            <person name="Shiwa Y."/>
            <person name="Matsutani M."/>
            <person name="Fujita N."/>
            <person name="Sugita T."/>
            <person name="Iwasaki W."/>
            <person name="Tanaka N."/>
            <person name="Takashima M."/>
        </authorList>
    </citation>
    <scope>NUCLEOTIDE SEQUENCE</scope>
    <source>
        <strain evidence="18">HIS016</strain>
    </source>
</reference>
<dbReference type="Pfam" id="PF00667">
    <property type="entry name" value="FAD_binding_1"/>
    <property type="match status" value="1"/>
</dbReference>
<feature type="binding site" description="axial binding residue" evidence="15">
    <location>
        <position position="407"/>
    </location>
    <ligand>
        <name>heme</name>
        <dbReference type="ChEBI" id="CHEBI:30413"/>
    </ligand>
    <ligandPart>
        <name>Fe</name>
        <dbReference type="ChEBI" id="CHEBI:18248"/>
    </ligandPart>
</feature>
<dbReference type="PROSITE" id="PS51384">
    <property type="entry name" value="FAD_FR"/>
    <property type="match status" value="1"/>
</dbReference>
<evidence type="ECO:0000256" key="12">
    <source>
        <dbReference type="ARBA" id="ARBA00023002"/>
    </source>
</evidence>
<evidence type="ECO:0000256" key="6">
    <source>
        <dbReference type="ARBA" id="ARBA00022617"/>
    </source>
</evidence>
<protein>
    <recommendedName>
        <fullName evidence="20">Cytochrome P450</fullName>
    </recommendedName>
</protein>
<evidence type="ECO:0000256" key="3">
    <source>
        <dbReference type="ARBA" id="ARBA00001974"/>
    </source>
</evidence>
<dbReference type="GO" id="GO:0005506">
    <property type="term" value="F:iron ion binding"/>
    <property type="evidence" value="ECO:0007669"/>
    <property type="project" value="InterPro"/>
</dbReference>
<keyword evidence="10" id="KW-0274">FAD</keyword>
<evidence type="ECO:0000256" key="15">
    <source>
        <dbReference type="PIRSR" id="PIRSR000209-1"/>
    </source>
</evidence>
<dbReference type="GO" id="GO:0005829">
    <property type="term" value="C:cytosol"/>
    <property type="evidence" value="ECO:0007669"/>
    <property type="project" value="TreeGrafter"/>
</dbReference>
<evidence type="ECO:0000313" key="18">
    <source>
        <dbReference type="EMBL" id="GMK57982.1"/>
    </source>
</evidence>
<dbReference type="PRINTS" id="PR00463">
    <property type="entry name" value="EP450I"/>
</dbReference>
<dbReference type="InterPro" id="IPR039261">
    <property type="entry name" value="FNR_nucleotide-bd"/>
</dbReference>
<dbReference type="Proteomes" id="UP001222932">
    <property type="component" value="Unassembled WGS sequence"/>
</dbReference>
<dbReference type="PROSITE" id="PS00086">
    <property type="entry name" value="CYTOCHROME_P450"/>
    <property type="match status" value="1"/>
</dbReference>
<keyword evidence="9 15" id="KW-0479">Metal-binding</keyword>
<dbReference type="Gene3D" id="1.20.990.10">
    <property type="entry name" value="NADPH-cytochrome p450 Reductase, Chain A, domain 3"/>
    <property type="match status" value="1"/>
</dbReference>
<dbReference type="InterPro" id="IPR017938">
    <property type="entry name" value="Riboflavin_synthase-like_b-brl"/>
</dbReference>
<reference evidence="18" key="2">
    <citation type="submission" date="2023-06" db="EMBL/GenBank/DDBJ databases">
        <authorList>
            <person name="Kobayashi Y."/>
            <person name="Kayamori A."/>
            <person name="Aoki K."/>
            <person name="Shiwa Y."/>
            <person name="Fujita N."/>
            <person name="Sugita T."/>
            <person name="Iwasaki W."/>
            <person name="Tanaka N."/>
            <person name="Takashima M."/>
        </authorList>
    </citation>
    <scope>NUCLEOTIDE SEQUENCE</scope>
    <source>
        <strain evidence="18">HIS016</strain>
    </source>
</reference>
<keyword evidence="7" id="KW-0285">Flavoprotein</keyword>
<evidence type="ECO:0000256" key="5">
    <source>
        <dbReference type="ARBA" id="ARBA00022448"/>
    </source>
</evidence>
<dbReference type="PRINTS" id="PR00385">
    <property type="entry name" value="P450"/>
</dbReference>
<keyword evidence="12" id="KW-0560">Oxidoreductase</keyword>